<name>A0A8E2DH07_9APHY</name>
<feature type="transmembrane region" description="Helical" evidence="2">
    <location>
        <begin position="174"/>
        <end position="199"/>
    </location>
</feature>
<feature type="region of interest" description="Disordered" evidence="1">
    <location>
        <begin position="1"/>
        <end position="20"/>
    </location>
</feature>
<evidence type="ECO:0000313" key="3">
    <source>
        <dbReference type="EMBL" id="OCH86486.1"/>
    </source>
</evidence>
<accession>A0A8E2DH07</accession>
<dbReference type="AlphaFoldDB" id="A0A8E2DH07"/>
<gene>
    <name evidence="3" type="ORF">OBBRIDRAFT_224169</name>
</gene>
<organism evidence="3 4">
    <name type="scientific">Obba rivulosa</name>
    <dbReference type="NCBI Taxonomy" id="1052685"/>
    <lineage>
        <taxon>Eukaryota</taxon>
        <taxon>Fungi</taxon>
        <taxon>Dikarya</taxon>
        <taxon>Basidiomycota</taxon>
        <taxon>Agaricomycotina</taxon>
        <taxon>Agaricomycetes</taxon>
        <taxon>Polyporales</taxon>
        <taxon>Gelatoporiaceae</taxon>
        <taxon>Obba</taxon>
    </lineage>
</organism>
<keyword evidence="2" id="KW-0812">Transmembrane</keyword>
<evidence type="ECO:0000256" key="2">
    <source>
        <dbReference type="SAM" id="Phobius"/>
    </source>
</evidence>
<feature type="transmembrane region" description="Helical" evidence="2">
    <location>
        <begin position="255"/>
        <end position="279"/>
    </location>
</feature>
<dbReference type="Proteomes" id="UP000250043">
    <property type="component" value="Unassembled WGS sequence"/>
</dbReference>
<reference evidence="3 4" key="1">
    <citation type="submission" date="2016-07" db="EMBL/GenBank/DDBJ databases">
        <title>Draft genome of the white-rot fungus Obba rivulosa 3A-2.</title>
        <authorList>
            <consortium name="DOE Joint Genome Institute"/>
            <person name="Miettinen O."/>
            <person name="Riley R."/>
            <person name="Acob R."/>
            <person name="Barry K."/>
            <person name="Cullen D."/>
            <person name="De Vries R."/>
            <person name="Hainaut M."/>
            <person name="Hatakka A."/>
            <person name="Henrissat B."/>
            <person name="Hilden K."/>
            <person name="Kuo R."/>
            <person name="Labutti K."/>
            <person name="Lipzen A."/>
            <person name="Makela M.R."/>
            <person name="Sandor L."/>
            <person name="Spatafora J.W."/>
            <person name="Grigoriev I.V."/>
            <person name="Hibbett D.S."/>
        </authorList>
    </citation>
    <scope>NUCLEOTIDE SEQUENCE [LARGE SCALE GENOMIC DNA]</scope>
    <source>
        <strain evidence="3 4">3A-2</strain>
    </source>
</reference>
<protein>
    <submittedName>
        <fullName evidence="3">Uncharacterized protein</fullName>
    </submittedName>
</protein>
<sequence>MQIPLPSTAIPPSDHVPRPIQLLPPSISPHFSDTIPQFLGANVTESTDDIGLQPIPLEEPPPPTYTCVRPGCIPAPHEFYPIPTAPSRICSCEWPSDISLDQPQERQTSQNMGSSLCRSASATSSVGVLPKPVTTPRNVRRQVWAARCHAGHTRITIFLRNTSHLHVWPLRATLLSTLLAVLWSIYCLFASLLCFGVFGTSDYEEAPFTSLLSAAALGGTIIGSGVGLAFYCITWPKSQIHTRRCTGDLGGALKLAYHASPFLVLATGIFALPLGVVIMRVQIHGEQNIRSAFNFSVVGAAFGFTPVTLWAWCFYDVQDYFLALLHC</sequence>
<feature type="transmembrane region" description="Helical" evidence="2">
    <location>
        <begin position="211"/>
        <end position="234"/>
    </location>
</feature>
<keyword evidence="2" id="KW-0472">Membrane</keyword>
<evidence type="ECO:0000256" key="1">
    <source>
        <dbReference type="SAM" id="MobiDB-lite"/>
    </source>
</evidence>
<feature type="transmembrane region" description="Helical" evidence="2">
    <location>
        <begin position="291"/>
        <end position="315"/>
    </location>
</feature>
<proteinExistence type="predicted"/>
<keyword evidence="2" id="KW-1133">Transmembrane helix</keyword>
<dbReference type="EMBL" id="KV722526">
    <property type="protein sequence ID" value="OCH86486.1"/>
    <property type="molecule type" value="Genomic_DNA"/>
</dbReference>
<evidence type="ECO:0000313" key="4">
    <source>
        <dbReference type="Proteomes" id="UP000250043"/>
    </source>
</evidence>
<keyword evidence="4" id="KW-1185">Reference proteome</keyword>
<dbReference type="OrthoDB" id="10553323at2759"/>